<protein>
    <submittedName>
        <fullName evidence="1">Uncharacterized protein</fullName>
    </submittedName>
</protein>
<dbReference type="EMBL" id="FNDX01000001">
    <property type="protein sequence ID" value="SDH79876.1"/>
    <property type="molecule type" value="Genomic_DNA"/>
</dbReference>
<dbReference type="Proteomes" id="UP000199050">
    <property type="component" value="Unassembled WGS sequence"/>
</dbReference>
<organism evidence="1 2">
    <name type="scientific">Paenibacillus typhae</name>
    <dbReference type="NCBI Taxonomy" id="1174501"/>
    <lineage>
        <taxon>Bacteria</taxon>
        <taxon>Bacillati</taxon>
        <taxon>Bacillota</taxon>
        <taxon>Bacilli</taxon>
        <taxon>Bacillales</taxon>
        <taxon>Paenibacillaceae</taxon>
        <taxon>Paenibacillus</taxon>
    </lineage>
</organism>
<sequence>MKSCKIGNVFCKLTMQYKSSKKGIKLPYNSKELIYSKKVSDIIGFEYHWRRAHGA</sequence>
<keyword evidence="2" id="KW-1185">Reference proteome</keyword>
<dbReference type="STRING" id="1174501.SAMN05216192_101203"/>
<evidence type="ECO:0000313" key="2">
    <source>
        <dbReference type="Proteomes" id="UP000199050"/>
    </source>
</evidence>
<dbReference type="AlphaFoldDB" id="A0A1G8FCM1"/>
<gene>
    <name evidence="1" type="ORF">SAMN05216192_101203</name>
</gene>
<reference evidence="2" key="1">
    <citation type="submission" date="2016-10" db="EMBL/GenBank/DDBJ databases">
        <authorList>
            <person name="Varghese N."/>
            <person name="Submissions S."/>
        </authorList>
    </citation>
    <scope>NUCLEOTIDE SEQUENCE [LARGE SCALE GENOMIC DNA]</scope>
    <source>
        <strain evidence="2">CGMCC 1.11012</strain>
    </source>
</reference>
<name>A0A1G8FCM1_9BACL</name>
<evidence type="ECO:0000313" key="1">
    <source>
        <dbReference type="EMBL" id="SDH79876.1"/>
    </source>
</evidence>
<accession>A0A1G8FCM1</accession>
<proteinExistence type="predicted"/>